<proteinExistence type="predicted"/>
<reference evidence="1 2" key="1">
    <citation type="submission" date="2020-07" db="EMBL/GenBank/DDBJ databases">
        <title>Genomic Encyclopedia of Type Strains, Phase IV (KMG-V): Genome sequencing to study the core and pangenomes of soil and plant-associated prokaryotes.</title>
        <authorList>
            <person name="Whitman W."/>
        </authorList>
    </citation>
    <scope>NUCLEOTIDE SEQUENCE [LARGE SCALE GENOMIC DNA]</scope>
    <source>
        <strain evidence="1 2">SEMIA 4052</strain>
    </source>
</reference>
<name>A0A7Z0E3D8_RHILE</name>
<evidence type="ECO:0000313" key="1">
    <source>
        <dbReference type="EMBL" id="NYJ14214.1"/>
    </source>
</evidence>
<comment type="caution">
    <text evidence="1">The sequence shown here is derived from an EMBL/GenBank/DDBJ whole genome shotgun (WGS) entry which is preliminary data.</text>
</comment>
<accession>A0A7Z0E3D8</accession>
<evidence type="ECO:0000313" key="2">
    <source>
        <dbReference type="Proteomes" id="UP000535276"/>
    </source>
</evidence>
<dbReference type="Proteomes" id="UP000535276">
    <property type="component" value="Unassembled WGS sequence"/>
</dbReference>
<sequence>MAVALTGMAARLRFGLSLDFKFPPQEIAARPSSGCRHLLPARGEKGYAAPAPLNLDAAFGTSPRPVYGERVRVRGNRQPPTLAQFAANGMPSSFSGNSGTGTFIHLS</sequence>
<dbReference type="EMBL" id="JACBZV010000011">
    <property type="protein sequence ID" value="NYJ14214.1"/>
    <property type="molecule type" value="Genomic_DNA"/>
</dbReference>
<gene>
    <name evidence="1" type="ORF">GGI64_005306</name>
</gene>
<organism evidence="1 2">
    <name type="scientific">Rhizobium leguminosarum</name>
    <dbReference type="NCBI Taxonomy" id="384"/>
    <lineage>
        <taxon>Bacteria</taxon>
        <taxon>Pseudomonadati</taxon>
        <taxon>Pseudomonadota</taxon>
        <taxon>Alphaproteobacteria</taxon>
        <taxon>Hyphomicrobiales</taxon>
        <taxon>Rhizobiaceae</taxon>
        <taxon>Rhizobium/Agrobacterium group</taxon>
        <taxon>Rhizobium</taxon>
    </lineage>
</organism>
<dbReference type="AlphaFoldDB" id="A0A7Z0E3D8"/>
<protein>
    <submittedName>
        <fullName evidence="1">Uncharacterized protein</fullName>
    </submittedName>
</protein>